<proteinExistence type="predicted"/>
<feature type="modified residue" description="4-aspartylphosphate" evidence="3">
    <location>
        <position position="140"/>
    </location>
</feature>
<keyword evidence="7" id="KW-1185">Reference proteome</keyword>
<dbReference type="Pfam" id="PF00072">
    <property type="entry name" value="Response_reg"/>
    <property type="match status" value="1"/>
</dbReference>
<protein>
    <recommendedName>
        <fullName evidence="5">Response regulatory domain-containing protein</fullName>
    </recommendedName>
</protein>
<dbReference type="EMBL" id="JAAQHG020000067">
    <property type="protein sequence ID" value="KAL1582109.1"/>
    <property type="molecule type" value="Genomic_DNA"/>
</dbReference>
<organism evidence="6 7">
    <name type="scientific">Cladosporium halotolerans</name>
    <dbReference type="NCBI Taxonomy" id="1052096"/>
    <lineage>
        <taxon>Eukaryota</taxon>
        <taxon>Fungi</taxon>
        <taxon>Dikarya</taxon>
        <taxon>Ascomycota</taxon>
        <taxon>Pezizomycotina</taxon>
        <taxon>Dothideomycetes</taxon>
        <taxon>Dothideomycetidae</taxon>
        <taxon>Cladosporiales</taxon>
        <taxon>Cladosporiaceae</taxon>
        <taxon>Cladosporium</taxon>
    </lineage>
</organism>
<feature type="region of interest" description="Disordered" evidence="4">
    <location>
        <begin position="21"/>
        <end position="49"/>
    </location>
</feature>
<dbReference type="CDD" id="cd17546">
    <property type="entry name" value="REC_hyHK_CKI1_RcsC-like"/>
    <property type="match status" value="1"/>
</dbReference>
<name>A0AB34KGL7_9PEZI</name>
<evidence type="ECO:0000259" key="5">
    <source>
        <dbReference type="PROSITE" id="PS50110"/>
    </source>
</evidence>
<dbReference type="PANTHER" id="PTHR45339">
    <property type="entry name" value="HYBRID SIGNAL TRANSDUCTION HISTIDINE KINASE J"/>
    <property type="match status" value="1"/>
</dbReference>
<keyword evidence="1 3" id="KW-0597">Phosphoprotein</keyword>
<evidence type="ECO:0000256" key="4">
    <source>
        <dbReference type="SAM" id="MobiDB-lite"/>
    </source>
</evidence>
<feature type="compositionally biased region" description="Polar residues" evidence="4">
    <location>
        <begin position="29"/>
        <end position="39"/>
    </location>
</feature>
<gene>
    <name evidence="6" type="ORF">WHR41_09223</name>
</gene>
<feature type="domain" description="Response regulatory" evidence="5">
    <location>
        <begin position="83"/>
        <end position="210"/>
    </location>
</feature>
<accession>A0AB34KGL7</accession>
<dbReference type="SMART" id="SM00448">
    <property type="entry name" value="REC"/>
    <property type="match status" value="1"/>
</dbReference>
<keyword evidence="2" id="KW-0902">Two-component regulatory system</keyword>
<feature type="compositionally biased region" description="Basic and acidic residues" evidence="4">
    <location>
        <begin position="40"/>
        <end position="49"/>
    </location>
</feature>
<evidence type="ECO:0000313" key="7">
    <source>
        <dbReference type="Proteomes" id="UP000803884"/>
    </source>
</evidence>
<comment type="caution">
    <text evidence="6">The sequence shown here is derived from an EMBL/GenBank/DDBJ whole genome shotgun (WGS) entry which is preliminary data.</text>
</comment>
<dbReference type="InterPro" id="IPR001789">
    <property type="entry name" value="Sig_transdc_resp-reg_receiver"/>
</dbReference>
<evidence type="ECO:0000313" key="6">
    <source>
        <dbReference type="EMBL" id="KAL1582109.1"/>
    </source>
</evidence>
<reference evidence="6 7" key="1">
    <citation type="journal article" date="2020" name="Microbiol. Resour. Announc.">
        <title>Draft Genome Sequence of a Cladosporium Species Isolated from the Mesophotic Ascidian Didemnum maculosum.</title>
        <authorList>
            <person name="Gioti A."/>
            <person name="Siaperas R."/>
            <person name="Nikolaivits E."/>
            <person name="Le Goff G."/>
            <person name="Ouazzani J."/>
            <person name="Kotoulas G."/>
            <person name="Topakas E."/>
        </authorList>
    </citation>
    <scope>NUCLEOTIDE SEQUENCE [LARGE SCALE GENOMIC DNA]</scope>
    <source>
        <strain evidence="6 7">TM138-S3</strain>
    </source>
</reference>
<sequence length="216" mass="24093">MIRNTNHQEDDRYKRTAQIASKVREESMNQDTKGSIASQNERKSSQDLRVDMASLSSAENGEGSSYQGTTLKTLPAKPRVRAHVLLVEDNVINQKLVCRKLENKGYDVTVANNGKEAVTTVMNASKLSSDKHAFDICLMDMEMPIMDGNTATKTIRELERQGQIEHIPILGVTANVRSEQQAEMKSAGMDDVISKPYRIEKIVEKIQQIISTVGNK</sequence>
<dbReference type="Gene3D" id="3.40.50.2300">
    <property type="match status" value="1"/>
</dbReference>
<dbReference type="GO" id="GO:0000160">
    <property type="term" value="P:phosphorelay signal transduction system"/>
    <property type="evidence" value="ECO:0007669"/>
    <property type="project" value="UniProtKB-KW"/>
</dbReference>
<dbReference type="RefSeq" id="XP_069225216.1">
    <property type="nucleotide sequence ID" value="XM_069377827.1"/>
</dbReference>
<dbReference type="PANTHER" id="PTHR45339:SF1">
    <property type="entry name" value="HYBRID SIGNAL TRANSDUCTION HISTIDINE KINASE J"/>
    <property type="match status" value="1"/>
</dbReference>
<evidence type="ECO:0000256" key="2">
    <source>
        <dbReference type="ARBA" id="ARBA00023012"/>
    </source>
</evidence>
<dbReference type="SUPFAM" id="SSF52172">
    <property type="entry name" value="CheY-like"/>
    <property type="match status" value="1"/>
</dbReference>
<dbReference type="Proteomes" id="UP000803884">
    <property type="component" value="Unassembled WGS sequence"/>
</dbReference>
<dbReference type="PROSITE" id="PS50110">
    <property type="entry name" value="RESPONSE_REGULATORY"/>
    <property type="match status" value="1"/>
</dbReference>
<evidence type="ECO:0000256" key="1">
    <source>
        <dbReference type="ARBA" id="ARBA00022553"/>
    </source>
</evidence>
<dbReference type="GeneID" id="96010665"/>
<evidence type="ECO:0000256" key="3">
    <source>
        <dbReference type="PROSITE-ProRule" id="PRU00169"/>
    </source>
</evidence>
<dbReference type="InterPro" id="IPR011006">
    <property type="entry name" value="CheY-like_superfamily"/>
</dbReference>
<dbReference type="AlphaFoldDB" id="A0AB34KGL7"/>